<accession>A0A9Q8ZDH0</accession>
<dbReference type="VEuPathDB" id="FungiDB:yc1106_06733"/>
<sequence>MSQHIPRSDMERPRSYDSARIPFQAVNESERRIWQHFESYKRSAILHAEQYLRYSAIRKHDPDSFIDVQLSSLMAPGVKQESPINWGREAAQDDLYDDLQVLQSLSDHMLHVSKKRLPRYYVLVATL</sequence>
<gene>
    <name evidence="1" type="ORF">yc1106_06733</name>
</gene>
<keyword evidence="2" id="KW-1185">Reference proteome</keyword>
<organism evidence="1 2">
    <name type="scientific">Curvularia clavata</name>
    <dbReference type="NCBI Taxonomy" id="95742"/>
    <lineage>
        <taxon>Eukaryota</taxon>
        <taxon>Fungi</taxon>
        <taxon>Dikarya</taxon>
        <taxon>Ascomycota</taxon>
        <taxon>Pezizomycotina</taxon>
        <taxon>Dothideomycetes</taxon>
        <taxon>Pleosporomycetidae</taxon>
        <taxon>Pleosporales</taxon>
        <taxon>Pleosporineae</taxon>
        <taxon>Pleosporaceae</taxon>
        <taxon>Curvularia</taxon>
    </lineage>
</organism>
<dbReference type="EMBL" id="CP089278">
    <property type="protein sequence ID" value="USP79459.1"/>
    <property type="molecule type" value="Genomic_DNA"/>
</dbReference>
<reference evidence="1" key="1">
    <citation type="submission" date="2021-12" db="EMBL/GenBank/DDBJ databases">
        <title>Curvularia clavata genome.</title>
        <authorList>
            <person name="Cao Y."/>
        </authorList>
    </citation>
    <scope>NUCLEOTIDE SEQUENCE</scope>
    <source>
        <strain evidence="1">Yc1106</strain>
    </source>
</reference>
<dbReference type="AlphaFoldDB" id="A0A9Q8ZDH0"/>
<name>A0A9Q8ZDH0_CURCL</name>
<evidence type="ECO:0000313" key="2">
    <source>
        <dbReference type="Proteomes" id="UP001056012"/>
    </source>
</evidence>
<proteinExistence type="predicted"/>
<protein>
    <submittedName>
        <fullName evidence="1">Uncharacterized protein</fullName>
    </submittedName>
</protein>
<dbReference type="Proteomes" id="UP001056012">
    <property type="component" value="Chromosome 5"/>
</dbReference>
<dbReference type="OrthoDB" id="10457119at2759"/>
<evidence type="ECO:0000313" key="1">
    <source>
        <dbReference type="EMBL" id="USP79459.1"/>
    </source>
</evidence>